<proteinExistence type="predicted"/>
<dbReference type="InterPro" id="IPR050407">
    <property type="entry name" value="Geranylgeranyl_reductase"/>
</dbReference>
<dbReference type="GO" id="GO:0016491">
    <property type="term" value="F:oxidoreductase activity"/>
    <property type="evidence" value="ECO:0007669"/>
    <property type="project" value="UniProtKB-KW"/>
</dbReference>
<protein>
    <submittedName>
        <fullName evidence="2">NAD(P)/FAD-dependent oxidoreductase</fullName>
        <ecNumber evidence="2">1.-.-.-</ecNumber>
    </submittedName>
</protein>
<accession>A0ABT8LEJ5</accession>
<organism evidence="2 3">
    <name type="scientific">Agaribacillus aureus</name>
    <dbReference type="NCBI Taxonomy" id="3051825"/>
    <lineage>
        <taxon>Bacteria</taxon>
        <taxon>Pseudomonadati</taxon>
        <taxon>Bacteroidota</taxon>
        <taxon>Cytophagia</taxon>
        <taxon>Cytophagales</taxon>
        <taxon>Splendidivirgaceae</taxon>
        <taxon>Agaribacillus</taxon>
    </lineage>
</organism>
<keyword evidence="3" id="KW-1185">Reference proteome</keyword>
<gene>
    <name evidence="2" type="ORF">QQ020_29345</name>
</gene>
<dbReference type="RefSeq" id="WP_346761547.1">
    <property type="nucleotide sequence ID" value="NZ_JAUJEB010000008.1"/>
</dbReference>
<dbReference type="EMBL" id="JAUJEB010000008">
    <property type="protein sequence ID" value="MDN5216209.1"/>
    <property type="molecule type" value="Genomic_DNA"/>
</dbReference>
<dbReference type="EC" id="1.-.-.-" evidence="2"/>
<dbReference type="InterPro" id="IPR002938">
    <property type="entry name" value="FAD-bd"/>
</dbReference>
<evidence type="ECO:0000259" key="1">
    <source>
        <dbReference type="Pfam" id="PF01494"/>
    </source>
</evidence>
<comment type="caution">
    <text evidence="2">The sequence shown here is derived from an EMBL/GenBank/DDBJ whole genome shotgun (WGS) entry which is preliminary data.</text>
</comment>
<evidence type="ECO:0000313" key="2">
    <source>
        <dbReference type="EMBL" id="MDN5216209.1"/>
    </source>
</evidence>
<dbReference type="InterPro" id="IPR036188">
    <property type="entry name" value="FAD/NAD-bd_sf"/>
</dbReference>
<dbReference type="PANTHER" id="PTHR42685">
    <property type="entry name" value="GERANYLGERANYL DIPHOSPHATE REDUCTASE"/>
    <property type="match status" value="1"/>
</dbReference>
<dbReference type="Gene3D" id="3.50.50.60">
    <property type="entry name" value="FAD/NAD(P)-binding domain"/>
    <property type="match status" value="1"/>
</dbReference>
<dbReference type="SUPFAM" id="SSF51905">
    <property type="entry name" value="FAD/NAD(P)-binding domain"/>
    <property type="match status" value="1"/>
</dbReference>
<dbReference type="Pfam" id="PF01494">
    <property type="entry name" value="FAD_binding_3"/>
    <property type="match status" value="1"/>
</dbReference>
<name>A0ABT8LEJ5_9BACT</name>
<dbReference type="PANTHER" id="PTHR42685:SF22">
    <property type="entry name" value="CONDITIONED MEDIUM FACTOR RECEPTOR 1"/>
    <property type="match status" value="1"/>
</dbReference>
<reference evidence="2" key="1">
    <citation type="submission" date="2023-06" db="EMBL/GenBank/DDBJ databases">
        <title>Genomic of Agaribacillus aureum.</title>
        <authorList>
            <person name="Wang G."/>
        </authorList>
    </citation>
    <scope>NUCLEOTIDE SEQUENCE</scope>
    <source>
        <strain evidence="2">BMA12</strain>
    </source>
</reference>
<dbReference type="Proteomes" id="UP001172083">
    <property type="component" value="Unassembled WGS sequence"/>
</dbReference>
<dbReference type="PRINTS" id="PR00420">
    <property type="entry name" value="RNGMNOXGNASE"/>
</dbReference>
<feature type="domain" description="FAD-binding" evidence="1">
    <location>
        <begin position="3"/>
        <end position="320"/>
    </location>
</feature>
<keyword evidence="2" id="KW-0560">Oxidoreductase</keyword>
<sequence>MKDVIIVGGGLAGLVNAIIMARAGLDVILIEKKQYPFHRVCGEYVSNEVVPFLKSIDGYPASFDPPQIQRFMLSSVSGKKVEMPLDLGGFGLSRYSLDHHLYELAKKAGSIFRLNTTVDYISYEGDHFQVWLSGGGEILKSRVVVGAYGKRSKLDTALNRSFMKQRSPFLAVKYHINYDIPNDLIALHNFEGGYCGISKVEDEKVNLCYLSHRRQLKKYKSINDLQQNVLCKNPLLATIFNEAEFLFEKPLVINEISFEKKSAVENHVLMSGDSSGLITPLCGNGMAMAIHSAKVLSDLVIRYFKGEISRKNLEQFYQKRWNQLFSARLWVGRRSQSLFGTGLASELAIFTMKNFKPVARTIMKNTHGEVF</sequence>
<evidence type="ECO:0000313" key="3">
    <source>
        <dbReference type="Proteomes" id="UP001172083"/>
    </source>
</evidence>